<keyword evidence="10 26" id="KW-0479">Metal-binding</keyword>
<keyword evidence="12" id="KW-0833">Ubl conjugation pathway</keyword>
<feature type="compositionally biased region" description="Low complexity" evidence="27">
    <location>
        <begin position="411"/>
        <end position="420"/>
    </location>
</feature>
<evidence type="ECO:0000313" key="31">
    <source>
        <dbReference type="EMBL" id="CAH2099142.1"/>
    </source>
</evidence>
<evidence type="ECO:0000256" key="11">
    <source>
        <dbReference type="ARBA" id="ARBA00022771"/>
    </source>
</evidence>
<dbReference type="GO" id="GO:0008270">
    <property type="term" value="F:zinc ion binding"/>
    <property type="evidence" value="ECO:0007669"/>
    <property type="project" value="UniProtKB-KW"/>
</dbReference>
<evidence type="ECO:0000256" key="7">
    <source>
        <dbReference type="ARBA" id="ARBA00022490"/>
    </source>
</evidence>
<dbReference type="AlphaFoldDB" id="A0AAU9UMP3"/>
<evidence type="ECO:0000256" key="3">
    <source>
        <dbReference type="ARBA" id="ARBA00004496"/>
    </source>
</evidence>
<dbReference type="Gene3D" id="3.30.70.330">
    <property type="match status" value="1"/>
</dbReference>
<evidence type="ECO:0000256" key="18">
    <source>
        <dbReference type="ARBA" id="ARBA00057081"/>
    </source>
</evidence>
<dbReference type="InterPro" id="IPR001841">
    <property type="entry name" value="Znf_RING"/>
</dbReference>
<evidence type="ECO:0000256" key="1">
    <source>
        <dbReference type="ARBA" id="ARBA00000900"/>
    </source>
</evidence>
<comment type="catalytic activity">
    <reaction evidence="1">
        <text>S-ubiquitinyl-[E2 ubiquitin-conjugating enzyme]-L-cysteine + [acceptor protein]-L-lysine = [E2 ubiquitin-conjugating enzyme]-L-cysteine + N(6)-ubiquitinyl-[acceptor protein]-L-lysine.</text>
        <dbReference type="EC" id="2.3.2.27"/>
    </reaction>
</comment>
<feature type="domain" description="RRM" evidence="29">
    <location>
        <begin position="109"/>
        <end position="193"/>
    </location>
</feature>
<evidence type="ECO:0000256" key="20">
    <source>
        <dbReference type="ARBA" id="ARBA00071435"/>
    </source>
</evidence>
<evidence type="ECO:0000256" key="6">
    <source>
        <dbReference type="ARBA" id="ARBA00022481"/>
    </source>
</evidence>
<dbReference type="EC" id="2.3.2.27" evidence="5"/>
<keyword evidence="17" id="KW-0539">Nucleus</keyword>
<evidence type="ECO:0000256" key="8">
    <source>
        <dbReference type="ARBA" id="ARBA00022553"/>
    </source>
</evidence>
<feature type="compositionally biased region" description="Basic and acidic residues" evidence="27">
    <location>
        <begin position="379"/>
        <end position="390"/>
    </location>
</feature>
<evidence type="ECO:0000256" key="25">
    <source>
        <dbReference type="PROSITE-ProRule" id="PRU00176"/>
    </source>
</evidence>
<keyword evidence="7" id="KW-0963">Cytoplasm</keyword>
<evidence type="ECO:0000256" key="5">
    <source>
        <dbReference type="ARBA" id="ARBA00012483"/>
    </source>
</evidence>
<protein>
    <recommendedName>
        <fullName evidence="20">CCR4-NOT transcription complex subunit 4</fullName>
        <ecNumber evidence="5">2.3.2.27</ecNumber>
    </recommendedName>
    <alternativeName>
        <fullName evidence="23">CCR4-associated factor 4</fullName>
    </alternativeName>
    <alternativeName>
        <fullName evidence="24">E3 ubiquitin-protein ligase CNOT4</fullName>
    </alternativeName>
    <alternativeName>
        <fullName evidence="21">Potential transcriptional repressor NOT4Hp</fullName>
    </alternativeName>
    <alternativeName>
        <fullName evidence="22">RING-type E3 ubiquitin transferase CNOT4</fullName>
    </alternativeName>
</protein>
<sequence length="978" mass="108181">MSVLNQSGEEQVECPLCMEPLEVDDLHFYPCTCGYQICRFCWNRIREGENGLCPACRKAYPENPADFTPLSQEQVAAIKTEKKAREQKRRNKTLESRRALANVRVVQNNLVFVVGLPVRLADPEILKRQEYFGKYGKIHKVVINQSTAYAGSQGPSASAYVTYVSPADALRAIQGVNNVTLDGRVLKGSLGTTKYCANFMKNMPCPKPDCMYLHELGDPKASFTKEEMHAGLHQVYERRLHQQLLQQQRDRPEDKQDGNSSTNAEKGSSKDGNQSNFIPTTVITSSQINVVSTSKSKKELVNSNGNTNSSSSNSSNSSNGTNSKEAWPSLGSSPPADSPARKQNSPKPHIVKSQENGTSESSSPTQLQSQQSQTKHSKDHTESKPNRSNKDSNTNGHPSKKSKSESKSKQKNSNSNTNETSEIETVESKPEQNSPSTQTQQNSVFENDSQSYLSNELDELESDRHSLLETHDLLDNSDHSLLDDDNTHNLLNDANNEVMMMQRHREMLAGLVDNNHLLPQMKNPLVNGYGLLDRDTMSYLGNDRQISQINHSLMDQKEMLLRERSRSSLLMRQNEMLARQHNVMVEPKHYVPNSSIGLESASELLGANFHPNHNMLPFGMRVDNSMGSSSLGNTMTNTLTANSLSNPISANNLANSMGTNSIAANSMGNSMGSSLGNSMGSSLGNSMGNSMGSSMGSSMFMLHNQQMQQMQSPQMQGGLINGFDSPQSVSEGRYQAENMDKFFTDFHKAQQMRLLLARDERRMDLLPPHAMLSAERLEMEHKQRMNNMRVNDVSGASERAGAVAGAVGAAAASGDDDLDFDPFKETQKALAELMETEVMLNTISSGDNMDRVRRSRLPPPGFSHMNAFGIGVPRHQTHHQGYNNSNTAMFTDWTQMDPAIMSTSVNFGKAPPAQGTLNQQQQELFARFNHLQVQPNGKVPQWPKVWPQHGTPYNTIPLPPGFAPAKNTQHPAECIDAK</sequence>
<dbReference type="SMART" id="SM00361">
    <property type="entry name" value="RRM_1"/>
    <property type="match status" value="1"/>
</dbReference>
<dbReference type="PROSITE" id="PS50103">
    <property type="entry name" value="ZF_C3H1"/>
    <property type="match status" value="1"/>
</dbReference>
<dbReference type="InterPro" id="IPR035979">
    <property type="entry name" value="RBD_domain_sf"/>
</dbReference>
<keyword evidence="32" id="KW-1185">Reference proteome</keyword>
<dbReference type="GO" id="GO:0003723">
    <property type="term" value="F:RNA binding"/>
    <property type="evidence" value="ECO:0007669"/>
    <property type="project" value="UniProtKB-UniRule"/>
</dbReference>
<evidence type="ECO:0000256" key="10">
    <source>
        <dbReference type="ARBA" id="ARBA00022723"/>
    </source>
</evidence>
<name>A0AAU9UMP3_EUPED</name>
<keyword evidence="14" id="KW-0832">Ubl conjugation</keyword>
<evidence type="ECO:0000256" key="4">
    <source>
        <dbReference type="ARBA" id="ARBA00004906"/>
    </source>
</evidence>
<comment type="subunit">
    <text evidence="19">Interacts with CNOT1 via its C-terminus but does not stably associate with the CCR4-NOT complex. Interacts (via RING domain) with UBE2D2. Interacts with ABCE1, PINK1 and PELO.</text>
</comment>
<reference evidence="31" key="1">
    <citation type="submission" date="2022-03" db="EMBL/GenBank/DDBJ databases">
        <authorList>
            <person name="Tunstrom K."/>
        </authorList>
    </citation>
    <scope>NUCLEOTIDE SEQUENCE</scope>
</reference>
<dbReference type="PANTHER" id="PTHR12603">
    <property type="entry name" value="CCR4-NOT TRANSCRIPTION COMPLEX RELATED"/>
    <property type="match status" value="1"/>
</dbReference>
<evidence type="ECO:0000256" key="17">
    <source>
        <dbReference type="ARBA" id="ARBA00023242"/>
    </source>
</evidence>
<dbReference type="InterPro" id="IPR000504">
    <property type="entry name" value="RRM_dom"/>
</dbReference>
<evidence type="ECO:0000256" key="27">
    <source>
        <dbReference type="SAM" id="MobiDB-lite"/>
    </source>
</evidence>
<evidence type="ECO:0000256" key="26">
    <source>
        <dbReference type="PROSITE-ProRule" id="PRU00723"/>
    </source>
</evidence>
<feature type="compositionally biased region" description="Low complexity" evidence="27">
    <location>
        <begin position="358"/>
        <end position="374"/>
    </location>
</feature>
<evidence type="ECO:0000256" key="21">
    <source>
        <dbReference type="ARBA" id="ARBA00075062"/>
    </source>
</evidence>
<dbReference type="InterPro" id="IPR034261">
    <property type="entry name" value="CNOT4_RRM"/>
</dbReference>
<dbReference type="PANTHER" id="PTHR12603:SF0">
    <property type="entry name" value="CCR4-NOT TRANSCRIPTION COMPLEX SUBUNIT 4"/>
    <property type="match status" value="1"/>
</dbReference>
<evidence type="ECO:0000256" key="16">
    <source>
        <dbReference type="ARBA" id="ARBA00023054"/>
    </source>
</evidence>
<keyword evidence="9" id="KW-0808">Transferase</keyword>
<dbReference type="GO" id="GO:0061630">
    <property type="term" value="F:ubiquitin protein ligase activity"/>
    <property type="evidence" value="ECO:0007669"/>
    <property type="project" value="UniProtKB-EC"/>
</dbReference>
<evidence type="ECO:0000256" key="12">
    <source>
        <dbReference type="ARBA" id="ARBA00022786"/>
    </source>
</evidence>
<keyword evidence="15 25" id="KW-0694">RNA-binding</keyword>
<keyword evidence="16" id="KW-0175">Coiled coil</keyword>
<feature type="region of interest" description="Disordered" evidence="27">
    <location>
        <begin position="244"/>
        <end position="448"/>
    </location>
</feature>
<proteinExistence type="predicted"/>
<keyword evidence="6" id="KW-0488">Methylation</keyword>
<comment type="pathway">
    <text evidence="4">Protein modification; protein ubiquitination.</text>
</comment>
<dbReference type="EMBL" id="CAKOGL010000021">
    <property type="protein sequence ID" value="CAH2099142.1"/>
    <property type="molecule type" value="Genomic_DNA"/>
</dbReference>
<keyword evidence="11 26" id="KW-0863">Zinc-finger</keyword>
<evidence type="ECO:0000256" key="2">
    <source>
        <dbReference type="ARBA" id="ARBA00004123"/>
    </source>
</evidence>
<evidence type="ECO:0000256" key="22">
    <source>
        <dbReference type="ARBA" id="ARBA00077837"/>
    </source>
</evidence>
<evidence type="ECO:0000256" key="23">
    <source>
        <dbReference type="ARBA" id="ARBA00083547"/>
    </source>
</evidence>
<dbReference type="InterPro" id="IPR039515">
    <property type="entry name" value="NOT4_mRING-HC-C4C4"/>
</dbReference>
<feature type="domain" description="C3H1-type" evidence="30">
    <location>
        <begin position="190"/>
        <end position="217"/>
    </location>
</feature>
<comment type="function">
    <text evidence="18">Has E3 ubiquitin ligase activity, promoting ubiquitination and degradation of target proteins. Involved in activation of the JAK/STAT pathway. Catalyzes ubiquitination of methylated RBM15. Plays a role in quality control of translation of mitochondrial outer membrane-localized mRNA. As part of the PINK1-regulated signaling, upon mitochondria damage, ubiquitinates ABCE1 and thereby recruits autophagy receptors to the mitochondrial outer membrane to initiate mitophagy.</text>
</comment>
<dbReference type="SUPFAM" id="SSF54928">
    <property type="entry name" value="RNA-binding domain, RBD"/>
    <property type="match status" value="1"/>
</dbReference>
<evidence type="ECO:0000256" key="9">
    <source>
        <dbReference type="ARBA" id="ARBA00022679"/>
    </source>
</evidence>
<dbReference type="InterPro" id="IPR003954">
    <property type="entry name" value="RRM_euk-type"/>
</dbReference>
<dbReference type="GO" id="GO:0005829">
    <property type="term" value="C:cytosol"/>
    <property type="evidence" value="ECO:0007669"/>
    <property type="project" value="UniProtKB-ARBA"/>
</dbReference>
<evidence type="ECO:0000259" key="28">
    <source>
        <dbReference type="PROSITE" id="PS50089"/>
    </source>
</evidence>
<evidence type="ECO:0000259" key="29">
    <source>
        <dbReference type="PROSITE" id="PS50102"/>
    </source>
</evidence>
<feature type="domain" description="RING-type" evidence="28">
    <location>
        <begin position="14"/>
        <end position="57"/>
    </location>
</feature>
<dbReference type="Gene3D" id="3.30.40.10">
    <property type="entry name" value="Zinc/RING finger domain, C3HC4 (zinc finger)"/>
    <property type="match status" value="1"/>
</dbReference>
<dbReference type="Pfam" id="PF14570">
    <property type="entry name" value="zf-RING_4"/>
    <property type="match status" value="1"/>
</dbReference>
<dbReference type="CDD" id="cd16618">
    <property type="entry name" value="mRING-HC-C4C4_CNOT4"/>
    <property type="match status" value="1"/>
</dbReference>
<evidence type="ECO:0000256" key="13">
    <source>
        <dbReference type="ARBA" id="ARBA00022833"/>
    </source>
</evidence>
<dbReference type="PROSITE" id="PS50089">
    <property type="entry name" value="ZF_RING_2"/>
    <property type="match status" value="1"/>
</dbReference>
<dbReference type="GO" id="GO:0005634">
    <property type="term" value="C:nucleus"/>
    <property type="evidence" value="ECO:0007669"/>
    <property type="project" value="UniProtKB-SubCell"/>
</dbReference>
<evidence type="ECO:0000256" key="14">
    <source>
        <dbReference type="ARBA" id="ARBA00022843"/>
    </source>
</evidence>
<comment type="caution">
    <text evidence="31">The sequence shown here is derived from an EMBL/GenBank/DDBJ whole genome shotgun (WGS) entry which is preliminary data.</text>
</comment>
<keyword evidence="8" id="KW-0597">Phosphoprotein</keyword>
<dbReference type="InterPro" id="IPR013083">
    <property type="entry name" value="Znf_RING/FYVE/PHD"/>
</dbReference>
<dbReference type="GO" id="GO:0016567">
    <property type="term" value="P:protein ubiquitination"/>
    <property type="evidence" value="ECO:0007669"/>
    <property type="project" value="TreeGrafter"/>
</dbReference>
<dbReference type="CDD" id="cd12438">
    <property type="entry name" value="RRM_CNOT4"/>
    <property type="match status" value="1"/>
</dbReference>
<dbReference type="Proteomes" id="UP001153954">
    <property type="component" value="Unassembled WGS sequence"/>
</dbReference>
<dbReference type="PROSITE" id="PS50102">
    <property type="entry name" value="RRM"/>
    <property type="match status" value="1"/>
</dbReference>
<gene>
    <name evidence="31" type="ORF">EEDITHA_LOCUS14174</name>
</gene>
<evidence type="ECO:0000256" key="15">
    <source>
        <dbReference type="ARBA" id="ARBA00022884"/>
    </source>
</evidence>
<evidence type="ECO:0000313" key="32">
    <source>
        <dbReference type="Proteomes" id="UP001153954"/>
    </source>
</evidence>
<evidence type="ECO:0000256" key="24">
    <source>
        <dbReference type="ARBA" id="ARBA00083942"/>
    </source>
</evidence>
<accession>A0AAU9UMP3</accession>
<feature type="compositionally biased region" description="Low complexity" evidence="27">
    <location>
        <begin position="302"/>
        <end position="323"/>
    </location>
</feature>
<feature type="compositionally biased region" description="Basic and acidic residues" evidence="27">
    <location>
        <begin position="248"/>
        <end position="257"/>
    </location>
</feature>
<evidence type="ECO:0000256" key="19">
    <source>
        <dbReference type="ARBA" id="ARBA00062432"/>
    </source>
</evidence>
<dbReference type="Pfam" id="PF00076">
    <property type="entry name" value="RRM_1"/>
    <property type="match status" value="1"/>
</dbReference>
<dbReference type="SUPFAM" id="SSF57850">
    <property type="entry name" value="RING/U-box"/>
    <property type="match status" value="1"/>
</dbReference>
<dbReference type="FunFam" id="3.30.40.10:FF:000006">
    <property type="entry name" value="CCR4-NOT transcription complex subunit 4"/>
    <property type="match status" value="1"/>
</dbReference>
<dbReference type="InterPro" id="IPR000571">
    <property type="entry name" value="Znf_CCCH"/>
</dbReference>
<feature type="zinc finger region" description="C3H1-type" evidence="26">
    <location>
        <begin position="190"/>
        <end position="217"/>
    </location>
</feature>
<keyword evidence="13 26" id="KW-0862">Zinc</keyword>
<dbReference type="InterPro" id="IPR012677">
    <property type="entry name" value="Nucleotide-bd_a/b_plait_sf"/>
</dbReference>
<dbReference type="InterPro" id="IPR039780">
    <property type="entry name" value="Mot2"/>
</dbReference>
<evidence type="ECO:0000259" key="30">
    <source>
        <dbReference type="PROSITE" id="PS50103"/>
    </source>
</evidence>
<dbReference type="FunFam" id="3.30.70.330:FF:000044">
    <property type="entry name" value="Putative ccr4-not transcription complex subunit 4"/>
    <property type="match status" value="1"/>
</dbReference>
<comment type="subcellular location">
    <subcellularLocation>
        <location evidence="3">Cytoplasm</location>
    </subcellularLocation>
    <subcellularLocation>
        <location evidence="2">Nucleus</location>
    </subcellularLocation>
</comment>
<organism evidence="31 32">
    <name type="scientific">Euphydryas editha</name>
    <name type="common">Edith's checkerspot</name>
    <dbReference type="NCBI Taxonomy" id="104508"/>
    <lineage>
        <taxon>Eukaryota</taxon>
        <taxon>Metazoa</taxon>
        <taxon>Ecdysozoa</taxon>
        <taxon>Arthropoda</taxon>
        <taxon>Hexapoda</taxon>
        <taxon>Insecta</taxon>
        <taxon>Pterygota</taxon>
        <taxon>Neoptera</taxon>
        <taxon>Endopterygota</taxon>
        <taxon>Lepidoptera</taxon>
        <taxon>Glossata</taxon>
        <taxon>Ditrysia</taxon>
        <taxon>Papilionoidea</taxon>
        <taxon>Nymphalidae</taxon>
        <taxon>Nymphalinae</taxon>
        <taxon>Euphydryas</taxon>
    </lineage>
</organism>
<dbReference type="GO" id="GO:0030014">
    <property type="term" value="C:CCR4-NOT complex"/>
    <property type="evidence" value="ECO:0007669"/>
    <property type="project" value="InterPro"/>
</dbReference>
<feature type="compositionally biased region" description="Low complexity" evidence="27">
    <location>
        <begin position="432"/>
        <end position="443"/>
    </location>
</feature>
<feature type="compositionally biased region" description="Polar residues" evidence="27">
    <location>
        <begin position="258"/>
        <end position="294"/>
    </location>
</feature>